<dbReference type="InterPro" id="IPR011006">
    <property type="entry name" value="CheY-like_superfamily"/>
</dbReference>
<dbReference type="Gene3D" id="3.40.50.2300">
    <property type="match status" value="1"/>
</dbReference>
<feature type="domain" description="Response regulatory" evidence="2">
    <location>
        <begin position="7"/>
        <end position="134"/>
    </location>
</feature>
<protein>
    <submittedName>
        <fullName evidence="3">Response regulator</fullName>
    </submittedName>
</protein>
<feature type="modified residue" description="4-aspartylphosphate" evidence="1">
    <location>
        <position position="62"/>
    </location>
</feature>
<organism evidence="3 4">
    <name type="scientific">Zhouia spongiae</name>
    <dbReference type="NCBI Taxonomy" id="2202721"/>
    <lineage>
        <taxon>Bacteria</taxon>
        <taxon>Pseudomonadati</taxon>
        <taxon>Bacteroidota</taxon>
        <taxon>Flavobacteriia</taxon>
        <taxon>Flavobacteriales</taxon>
        <taxon>Flavobacteriaceae</taxon>
        <taxon>Zhouia</taxon>
    </lineage>
</organism>
<dbReference type="InterPro" id="IPR001789">
    <property type="entry name" value="Sig_transdc_resp-reg_receiver"/>
</dbReference>
<evidence type="ECO:0000259" key="2">
    <source>
        <dbReference type="PROSITE" id="PS50110"/>
    </source>
</evidence>
<dbReference type="SMART" id="SM00448">
    <property type="entry name" value="REC"/>
    <property type="match status" value="1"/>
</dbReference>
<keyword evidence="1" id="KW-0597">Phosphoprotein</keyword>
<name>A0ABY3YKK9_9FLAO</name>
<dbReference type="PANTHER" id="PTHR45566">
    <property type="entry name" value="HTH-TYPE TRANSCRIPTIONAL REGULATOR YHJB-RELATED"/>
    <property type="match status" value="1"/>
</dbReference>
<dbReference type="PROSITE" id="PS50110">
    <property type="entry name" value="RESPONSE_REGULATORY"/>
    <property type="match status" value="1"/>
</dbReference>
<gene>
    <name evidence="3" type="ORF">MQE36_14810</name>
</gene>
<dbReference type="Pfam" id="PF00072">
    <property type="entry name" value="Response_reg"/>
    <property type="match status" value="1"/>
</dbReference>
<reference evidence="3 4" key="1">
    <citation type="journal article" date="2018" name="Int. J. Syst. Evol. Microbiol.">
        <title>Zhouia spongiae sp. nov., isolated from a marine sponge.</title>
        <authorList>
            <person name="Zhuang L."/>
            <person name="Lin B."/>
            <person name="Qin F."/>
            <person name="Luo L."/>
        </authorList>
    </citation>
    <scope>NUCLEOTIDE SEQUENCE [LARGE SCALE GENOMIC DNA]</scope>
    <source>
        <strain evidence="3 4">HN-Y44</strain>
    </source>
</reference>
<dbReference type="RefSeq" id="WP_242936751.1">
    <property type="nucleotide sequence ID" value="NZ_CP094326.1"/>
</dbReference>
<sequence>MSTKRFHILLVDDHPLITNSYEDTICKLGVEKNVEFQVQIAHSFSNAVNDLKKKKYDLVLLDIHIPGDEATGLISGEDLGSKIRENYKSTKIIISTTFNDHYRIQSIIEQVNPDGFLVKSDITTEELKHAIWRVLTAPPYFSKTVTHSIRQFISNDFVLDKIDRKLLYHLSKGANLQTIADQLGLSRAAIAKRKQLLREVFNVDSNDNMALLEKAREKGFI</sequence>
<proteinExistence type="predicted"/>
<evidence type="ECO:0000313" key="4">
    <source>
        <dbReference type="Proteomes" id="UP000829476"/>
    </source>
</evidence>
<dbReference type="InterPro" id="IPR036388">
    <property type="entry name" value="WH-like_DNA-bd_sf"/>
</dbReference>
<accession>A0ABY3YKK9</accession>
<dbReference type="EMBL" id="CP094326">
    <property type="protein sequence ID" value="UNY98344.1"/>
    <property type="molecule type" value="Genomic_DNA"/>
</dbReference>
<dbReference type="SUPFAM" id="SSF52172">
    <property type="entry name" value="CheY-like"/>
    <property type="match status" value="1"/>
</dbReference>
<evidence type="ECO:0000256" key="1">
    <source>
        <dbReference type="PROSITE-ProRule" id="PRU00169"/>
    </source>
</evidence>
<evidence type="ECO:0000313" key="3">
    <source>
        <dbReference type="EMBL" id="UNY98344.1"/>
    </source>
</evidence>
<dbReference type="Proteomes" id="UP000829476">
    <property type="component" value="Chromosome"/>
</dbReference>
<keyword evidence="4" id="KW-1185">Reference proteome</keyword>
<dbReference type="Gene3D" id="1.10.10.10">
    <property type="entry name" value="Winged helix-like DNA-binding domain superfamily/Winged helix DNA-binding domain"/>
    <property type="match status" value="1"/>
</dbReference>
<dbReference type="InterPro" id="IPR051015">
    <property type="entry name" value="EvgA-like"/>
</dbReference>
<dbReference type="PANTHER" id="PTHR45566:SF2">
    <property type="entry name" value="NARL SUBFAMILY"/>
    <property type="match status" value="1"/>
</dbReference>